<dbReference type="InterPro" id="IPR016135">
    <property type="entry name" value="UBQ-conjugating_enzyme/RWD"/>
</dbReference>
<protein>
    <recommendedName>
        <fullName evidence="1">UBC core domain-containing protein</fullName>
    </recommendedName>
</protein>
<dbReference type="Gene3D" id="3.10.110.10">
    <property type="entry name" value="Ubiquitin Conjugating Enzyme"/>
    <property type="match status" value="1"/>
</dbReference>
<organism evidence="2 3">
    <name type="scientific">Musa balbisiana</name>
    <name type="common">Banana</name>
    <dbReference type="NCBI Taxonomy" id="52838"/>
    <lineage>
        <taxon>Eukaryota</taxon>
        <taxon>Viridiplantae</taxon>
        <taxon>Streptophyta</taxon>
        <taxon>Embryophyta</taxon>
        <taxon>Tracheophyta</taxon>
        <taxon>Spermatophyta</taxon>
        <taxon>Magnoliopsida</taxon>
        <taxon>Liliopsida</taxon>
        <taxon>Zingiberales</taxon>
        <taxon>Musaceae</taxon>
        <taxon>Musa</taxon>
    </lineage>
</organism>
<gene>
    <name evidence="2" type="ORF">C4D60_Mb08t00600</name>
</gene>
<dbReference type="AlphaFoldDB" id="A0A4S8K0D4"/>
<dbReference type="SUPFAM" id="SSF54495">
    <property type="entry name" value="UBC-like"/>
    <property type="match status" value="1"/>
</dbReference>
<evidence type="ECO:0000313" key="2">
    <source>
        <dbReference type="EMBL" id="THU68126.1"/>
    </source>
</evidence>
<name>A0A4S8K0D4_MUSBA</name>
<dbReference type="SMART" id="SM00212">
    <property type="entry name" value="UBCc"/>
    <property type="match status" value="1"/>
</dbReference>
<feature type="domain" description="UBC core" evidence="1">
    <location>
        <begin position="70"/>
        <end position="240"/>
    </location>
</feature>
<dbReference type="EMBL" id="PYDT01000002">
    <property type="protein sequence ID" value="THU68126.1"/>
    <property type="molecule type" value="Genomic_DNA"/>
</dbReference>
<dbReference type="Pfam" id="PF00179">
    <property type="entry name" value="UQ_con"/>
    <property type="match status" value="1"/>
</dbReference>
<dbReference type="PANTHER" id="PTHR24068">
    <property type="entry name" value="UBIQUITIN-CONJUGATING ENZYME E2"/>
    <property type="match status" value="1"/>
</dbReference>
<dbReference type="STRING" id="52838.A0A4S8K0D4"/>
<reference evidence="2 3" key="1">
    <citation type="journal article" date="2019" name="Nat. Plants">
        <title>Genome sequencing of Musa balbisiana reveals subgenome evolution and function divergence in polyploid bananas.</title>
        <authorList>
            <person name="Yao X."/>
        </authorList>
    </citation>
    <scope>NUCLEOTIDE SEQUENCE [LARGE SCALE GENOMIC DNA]</scope>
    <source>
        <strain evidence="3">cv. DH-PKW</strain>
        <tissue evidence="2">Leaves</tissue>
    </source>
</reference>
<dbReference type="PROSITE" id="PS50127">
    <property type="entry name" value="UBC_2"/>
    <property type="match status" value="1"/>
</dbReference>
<comment type="caution">
    <text evidence="2">The sequence shown here is derived from an EMBL/GenBank/DDBJ whole genome shotgun (WGS) entry which is preliminary data.</text>
</comment>
<sequence length="240" mass="26537">MESLHLHLGEYSSNYIYHKLALFSHALFNLFRRNTRSESRSRFSSYPPSPHPRPFSPSAFPSILGFLFCFVSAAFLAENSGGRGGCWTCLGFGRSWRSATGTRPSPGGGGSHLSVPVSTPYEGGTFRIDVRLPSTIPFPLFSQQEKKNGESLGVPTMVERILPRHPNISSQHGAICLDIQKDQWSPAFTLKIALLSPQALLSAPEPDDPKDAVVAQQYLRDHPANTIGEQLVALKKRYRQ</sequence>
<keyword evidence="3" id="KW-1185">Reference proteome</keyword>
<dbReference type="Proteomes" id="UP000317650">
    <property type="component" value="Chromosome 8"/>
</dbReference>
<accession>A0A4S8K0D4</accession>
<proteinExistence type="predicted"/>
<evidence type="ECO:0000259" key="1">
    <source>
        <dbReference type="PROSITE" id="PS50127"/>
    </source>
</evidence>
<evidence type="ECO:0000313" key="3">
    <source>
        <dbReference type="Proteomes" id="UP000317650"/>
    </source>
</evidence>
<dbReference type="InterPro" id="IPR000608">
    <property type="entry name" value="UBC"/>
</dbReference>